<dbReference type="InterPro" id="IPR009279">
    <property type="entry name" value="Portal_Mu"/>
</dbReference>
<name>A0A4Q7TFR3_9MICO</name>
<dbReference type="RefSeq" id="WP_130283359.1">
    <property type="nucleotide sequence ID" value="NZ_SGXT01000016.1"/>
</dbReference>
<keyword evidence="3" id="KW-1185">Reference proteome</keyword>
<dbReference type="AlphaFoldDB" id="A0A4Q7TFR3"/>
<organism evidence="2 3">
    <name type="scientific">Microcella alkaliphila</name>
    <dbReference type="NCBI Taxonomy" id="279828"/>
    <lineage>
        <taxon>Bacteria</taxon>
        <taxon>Bacillati</taxon>
        <taxon>Actinomycetota</taxon>
        <taxon>Actinomycetes</taxon>
        <taxon>Micrococcales</taxon>
        <taxon>Microbacteriaceae</taxon>
        <taxon>Microcella</taxon>
    </lineage>
</organism>
<accession>A0A4Q7TFR3</accession>
<feature type="compositionally biased region" description="Basic and acidic residues" evidence="1">
    <location>
        <begin position="441"/>
        <end position="452"/>
    </location>
</feature>
<dbReference type="OrthoDB" id="1804088at2"/>
<reference evidence="2 3" key="1">
    <citation type="journal article" date="2015" name="Stand. Genomic Sci.">
        <title>Genomic Encyclopedia of Bacterial and Archaeal Type Strains, Phase III: the genomes of soil and plant-associated and newly described type strains.</title>
        <authorList>
            <person name="Whitman W.B."/>
            <person name="Woyke T."/>
            <person name="Klenk H.P."/>
            <person name="Zhou Y."/>
            <person name="Lilburn T.G."/>
            <person name="Beck B.J."/>
            <person name="De Vos P."/>
            <person name="Vandamme P."/>
            <person name="Eisen J.A."/>
            <person name="Garrity G."/>
            <person name="Hugenholtz P."/>
            <person name="Kyrpides N.C."/>
        </authorList>
    </citation>
    <scope>NUCLEOTIDE SEQUENCE [LARGE SCALE GENOMIC DNA]</scope>
    <source>
        <strain evidence="2 3">AC4r</strain>
    </source>
</reference>
<dbReference type="Proteomes" id="UP000292408">
    <property type="component" value="Unassembled WGS sequence"/>
</dbReference>
<evidence type="ECO:0000256" key="1">
    <source>
        <dbReference type="SAM" id="MobiDB-lite"/>
    </source>
</evidence>
<protein>
    <submittedName>
        <fullName evidence="2">Uncharacterized protein DUF935</fullName>
    </submittedName>
</protein>
<comment type="caution">
    <text evidence="2">The sequence shown here is derived from an EMBL/GenBank/DDBJ whole genome shotgun (WGS) entry which is preliminary data.</text>
</comment>
<proteinExistence type="predicted"/>
<feature type="region of interest" description="Disordered" evidence="1">
    <location>
        <begin position="437"/>
        <end position="478"/>
    </location>
</feature>
<gene>
    <name evidence="2" type="ORF">EV140_1931</name>
</gene>
<sequence>MPETGYQAAPNLLSWGTLIAETHEPNPDLQWPKSIDVFDRMRREDPQVKSVLRAVTLPIMRTEWVIDGAGCRDEVVAHIAADFGLPIKGQAFEAPVRSKGRFSFKEHLRLALLELPYGHSFFEQVYSQADGRAHLAKLAWRPPRTISDIEVAQDGGLVAIKQHAIAGGTKEPRIPVDRLVAYVNEREGANWLGESLLRSAYKMWLLKDRVLRIQALVAERNGLGIPVYEAAELPDGIESAERDAWLKSEKDAGLALAKSMRAGEAAGASIPNSAKLSLIGVTGKLPDTDKPIRYYDEQIARAVLAHFLNLGTETGSWALGSTFANFFTDSLNAVAQHIAEVTQRHVIEDLVDLNWGPNEPAPRLVPSPIGEQQAATAEAIKSLIDCGALSKDPALEQFLRAKYGLPVKEESDAAGTPAAEAERARAAAETAQKVYLATDKPPLRQEEARELIKLAGANLTGDGPDTRRIPNHDSEESA</sequence>
<evidence type="ECO:0000313" key="3">
    <source>
        <dbReference type="Proteomes" id="UP000292408"/>
    </source>
</evidence>
<dbReference type="EMBL" id="SGXT01000016">
    <property type="protein sequence ID" value="RZT59326.1"/>
    <property type="molecule type" value="Genomic_DNA"/>
</dbReference>
<evidence type="ECO:0000313" key="2">
    <source>
        <dbReference type="EMBL" id="RZT59326.1"/>
    </source>
</evidence>
<feature type="compositionally biased region" description="Basic and acidic residues" evidence="1">
    <location>
        <begin position="464"/>
        <end position="478"/>
    </location>
</feature>
<dbReference type="Pfam" id="PF06074">
    <property type="entry name" value="Portal_Mu"/>
    <property type="match status" value="1"/>
</dbReference>